<organism evidence="5 7">
    <name type="scientific">Methanosphaera cuniculi</name>
    <dbReference type="NCBI Taxonomy" id="1077256"/>
    <lineage>
        <taxon>Archaea</taxon>
        <taxon>Methanobacteriati</taxon>
        <taxon>Methanobacteriota</taxon>
        <taxon>Methanomada group</taxon>
        <taxon>Methanobacteria</taxon>
        <taxon>Methanobacteriales</taxon>
        <taxon>Methanobacteriaceae</taxon>
        <taxon>Methanosphaera</taxon>
    </lineage>
</organism>
<sequence length="89" mass="10208">MPAPKFRTGTFKNVTKRVPGGRKVIHHKHKKPSKHVCAKCGKVLDAVPRGRPYEIRKLSKNQRRPNRPYGGKYCTSCTRKIIKQEARSL</sequence>
<reference evidence="5 7" key="2">
    <citation type="journal article" date="2017" name="BMC Genomics">
        <title>Genomic analysis of methanogenic archaea reveals a shift towards energy conservation.</title>
        <authorList>
            <person name="Gilmore S.P."/>
            <person name="Henske J.K."/>
            <person name="Sexton J.A."/>
            <person name="Solomon K.V."/>
            <person name="Seppala S."/>
            <person name="Yoo J.I."/>
            <person name="Huyett L.M."/>
            <person name="Pressman A."/>
            <person name="Cogan J.Z."/>
            <person name="Kivenson V."/>
            <person name="Peng X."/>
            <person name="Tan Y."/>
            <person name="Valentine D.L."/>
            <person name="O'Malley M.A."/>
        </authorList>
    </citation>
    <scope>NUCLEOTIDE SEQUENCE [LARGE SCALE GENOMIC DNA]</scope>
    <source>
        <strain evidence="5 7">1R-7</strain>
    </source>
</reference>
<dbReference type="HAMAP" id="MF_00349">
    <property type="entry name" value="Ribosomal_eL34"/>
    <property type="match status" value="1"/>
</dbReference>
<dbReference type="PANTHER" id="PTHR10759">
    <property type="entry name" value="60S RIBOSOMAL PROTEIN L34"/>
    <property type="match status" value="1"/>
</dbReference>
<accession>A0A2A2HBG7</accession>
<dbReference type="GO" id="GO:0006412">
    <property type="term" value="P:translation"/>
    <property type="evidence" value="ECO:0007669"/>
    <property type="project" value="UniProtKB-UniRule"/>
</dbReference>
<dbReference type="AlphaFoldDB" id="A0A2A2HBG7"/>
<dbReference type="GO" id="GO:1990904">
    <property type="term" value="C:ribonucleoprotein complex"/>
    <property type="evidence" value="ECO:0007669"/>
    <property type="project" value="UniProtKB-KW"/>
</dbReference>
<protein>
    <recommendedName>
        <fullName evidence="4">Large ribosomal subunit protein eL34</fullName>
    </recommendedName>
</protein>
<evidence type="ECO:0000256" key="3">
    <source>
        <dbReference type="ARBA" id="ARBA00023274"/>
    </source>
</evidence>
<dbReference type="Pfam" id="PF01199">
    <property type="entry name" value="Ribosomal_L34e"/>
    <property type="match status" value="1"/>
</dbReference>
<dbReference type="Gene3D" id="6.20.340.10">
    <property type="match status" value="1"/>
</dbReference>
<name>A0A2A2HBG7_9EURY</name>
<dbReference type="InterPro" id="IPR038562">
    <property type="entry name" value="Ribosomal_eL34_C_sf"/>
</dbReference>
<keyword evidence="7" id="KW-1185">Reference proteome</keyword>
<dbReference type="InterPro" id="IPR008195">
    <property type="entry name" value="Ribosomal_eL34"/>
</dbReference>
<keyword evidence="3 4" id="KW-0687">Ribonucleoprotein</keyword>
<proteinExistence type="inferred from homology"/>
<dbReference type="Proteomes" id="UP000217528">
    <property type="component" value="Unassembled WGS sequence"/>
</dbReference>
<evidence type="ECO:0000313" key="5">
    <source>
        <dbReference type="EMBL" id="PAV06646.1"/>
    </source>
</evidence>
<evidence type="ECO:0000313" key="6">
    <source>
        <dbReference type="EMBL" id="PWL07834.1"/>
    </source>
</evidence>
<dbReference type="InterPro" id="IPR047868">
    <property type="entry name" value="Ribosomal_L34e_arc-type"/>
</dbReference>
<comment type="similarity">
    <text evidence="1 4">Belongs to the eukaryotic ribosomal protein eL34 family.</text>
</comment>
<gene>
    <name evidence="4" type="primary">rpl34e</name>
    <name evidence="5" type="ORF">ASJ82_04240</name>
    <name evidence="6" type="ORF">MSCUN_13660</name>
</gene>
<dbReference type="NCBIfam" id="NF003143">
    <property type="entry name" value="PRK04059.1"/>
    <property type="match status" value="1"/>
</dbReference>
<dbReference type="GO" id="GO:0005840">
    <property type="term" value="C:ribosome"/>
    <property type="evidence" value="ECO:0007669"/>
    <property type="project" value="UniProtKB-KW"/>
</dbReference>
<dbReference type="OrthoDB" id="43096at2157"/>
<dbReference type="Proteomes" id="UP000246004">
    <property type="component" value="Unassembled WGS sequence"/>
</dbReference>
<evidence type="ECO:0000256" key="4">
    <source>
        <dbReference type="HAMAP-Rule" id="MF_00349"/>
    </source>
</evidence>
<dbReference type="PRINTS" id="PR01250">
    <property type="entry name" value="RIBOSOMALL34"/>
</dbReference>
<keyword evidence="2 4" id="KW-0689">Ribosomal protein</keyword>
<evidence type="ECO:0000256" key="2">
    <source>
        <dbReference type="ARBA" id="ARBA00022980"/>
    </source>
</evidence>
<dbReference type="EMBL" id="LMVN01000027">
    <property type="protein sequence ID" value="PAV06646.1"/>
    <property type="molecule type" value="Genomic_DNA"/>
</dbReference>
<evidence type="ECO:0000256" key="1">
    <source>
        <dbReference type="ARBA" id="ARBA00009875"/>
    </source>
</evidence>
<dbReference type="RefSeq" id="WP_095609285.1">
    <property type="nucleotide sequence ID" value="NZ_CANQEZ010000004.1"/>
</dbReference>
<comment type="caution">
    <text evidence="5">The sequence shown here is derived from an EMBL/GenBank/DDBJ whole genome shotgun (WGS) entry which is preliminary data.</text>
</comment>
<dbReference type="EMBL" id="LWMS01000044">
    <property type="protein sequence ID" value="PWL07834.1"/>
    <property type="molecule type" value="Genomic_DNA"/>
</dbReference>
<evidence type="ECO:0000313" key="7">
    <source>
        <dbReference type="Proteomes" id="UP000217528"/>
    </source>
</evidence>
<evidence type="ECO:0000313" key="8">
    <source>
        <dbReference type="Proteomes" id="UP000246004"/>
    </source>
</evidence>
<reference evidence="6 8" key="1">
    <citation type="submission" date="2016-04" db="EMBL/GenBank/DDBJ databases">
        <title>Genome sequence of Methanosphaera cuniculi DSM 4103.</title>
        <authorList>
            <person name="Poehlein A."/>
            <person name="Seedorf H."/>
            <person name="Daniel R."/>
        </authorList>
    </citation>
    <scope>NUCLEOTIDE SEQUENCE [LARGE SCALE GENOMIC DNA]</scope>
    <source>
        <strain evidence="6 8">DSM 4103</strain>
    </source>
</reference>
<dbReference type="GO" id="GO:0003735">
    <property type="term" value="F:structural constituent of ribosome"/>
    <property type="evidence" value="ECO:0007669"/>
    <property type="project" value="InterPro"/>
</dbReference>